<gene>
    <name evidence="7" type="ORF">OOZ53_04440</name>
</gene>
<sequence length="281" mass="30330">MSADEDTLAPRDFESLRSLIIDRRSVLPRRLAQVAKYALDHPDEVAFGTAASIAGAADVQPSTLVRFAHQLGYDGFSDLQKVFQERLRGRNSSYEERMEALKTAKEDEKGEAALVRGFLAAAQRSLEDFSSLVDPALLSRAVNILAGADTIYLLARRRSYPLVAHMAYAFGKLRVKNNLIASPNGIDPEIAAMAGRNDAALAISFSPYAADSISQARAMSDAGVPVVAITDSAFSPLADCATEWLEVAESDYAGFRSLSASMALCMALPVAIAEARLQKQR</sequence>
<dbReference type="PROSITE" id="PS51071">
    <property type="entry name" value="HTH_RPIR"/>
    <property type="match status" value="1"/>
</dbReference>
<keyword evidence="2" id="KW-0238">DNA-binding</keyword>
<keyword evidence="3" id="KW-0804">Transcription</keyword>
<dbReference type="Pfam" id="PF01418">
    <property type="entry name" value="HTH_6"/>
    <property type="match status" value="1"/>
</dbReference>
<comment type="caution">
    <text evidence="7">The sequence shown here is derived from an EMBL/GenBank/DDBJ whole genome shotgun (WGS) entry which is preliminary data.</text>
</comment>
<dbReference type="Proteomes" id="UP001148313">
    <property type="component" value="Unassembled WGS sequence"/>
</dbReference>
<dbReference type="SUPFAM" id="SSF46689">
    <property type="entry name" value="Homeodomain-like"/>
    <property type="match status" value="1"/>
</dbReference>
<dbReference type="PANTHER" id="PTHR30514:SF20">
    <property type="entry name" value="TRANSCRIPTIONAL REGULATOR"/>
    <property type="match status" value="1"/>
</dbReference>
<evidence type="ECO:0000256" key="1">
    <source>
        <dbReference type="ARBA" id="ARBA00023015"/>
    </source>
</evidence>
<evidence type="ECO:0000256" key="2">
    <source>
        <dbReference type="ARBA" id="ARBA00023125"/>
    </source>
</evidence>
<evidence type="ECO:0000259" key="6">
    <source>
        <dbReference type="PROSITE" id="PS51464"/>
    </source>
</evidence>
<dbReference type="CDD" id="cd05013">
    <property type="entry name" value="SIS_RpiR"/>
    <property type="match status" value="1"/>
</dbReference>
<dbReference type="PROSITE" id="PS51464">
    <property type="entry name" value="SIS"/>
    <property type="match status" value="1"/>
</dbReference>
<dbReference type="Gene3D" id="1.10.10.10">
    <property type="entry name" value="Winged helix-like DNA-binding domain superfamily/Winged helix DNA-binding domain"/>
    <property type="match status" value="1"/>
</dbReference>
<evidence type="ECO:0000313" key="8">
    <source>
        <dbReference type="Proteomes" id="UP001148313"/>
    </source>
</evidence>
<dbReference type="InterPro" id="IPR009057">
    <property type="entry name" value="Homeodomain-like_sf"/>
</dbReference>
<dbReference type="InterPro" id="IPR001347">
    <property type="entry name" value="SIS_dom"/>
</dbReference>
<dbReference type="InterPro" id="IPR035472">
    <property type="entry name" value="RpiR-like_SIS"/>
</dbReference>
<dbReference type="Pfam" id="PF01380">
    <property type="entry name" value="SIS"/>
    <property type="match status" value="1"/>
</dbReference>
<dbReference type="EMBL" id="JAPJZH010000002">
    <property type="protein sequence ID" value="MDA4844583.1"/>
    <property type="molecule type" value="Genomic_DNA"/>
</dbReference>
<feature type="coiled-coil region" evidence="4">
    <location>
        <begin position="84"/>
        <end position="111"/>
    </location>
</feature>
<keyword evidence="1" id="KW-0805">Transcription regulation</keyword>
<accession>A0ABT4VKM8</accession>
<name>A0ABT4VKM8_9HYPH</name>
<evidence type="ECO:0000256" key="4">
    <source>
        <dbReference type="SAM" id="Coils"/>
    </source>
</evidence>
<dbReference type="SUPFAM" id="SSF53697">
    <property type="entry name" value="SIS domain"/>
    <property type="match status" value="1"/>
</dbReference>
<reference evidence="7" key="1">
    <citation type="submission" date="2022-11" db="EMBL/GenBank/DDBJ databases">
        <title>Hoeflea poritis sp. nov., isolated from scleractinian coral Porites lutea.</title>
        <authorList>
            <person name="Zhang G."/>
            <person name="Wei Q."/>
            <person name="Cai L."/>
        </authorList>
    </citation>
    <scope>NUCLEOTIDE SEQUENCE</scope>
    <source>
        <strain evidence="7">E7-10</strain>
    </source>
</reference>
<dbReference type="RefSeq" id="WP_271088112.1">
    <property type="nucleotide sequence ID" value="NZ_JAPJZH010000002.1"/>
</dbReference>
<keyword evidence="4" id="KW-0175">Coiled coil</keyword>
<feature type="domain" description="SIS" evidence="6">
    <location>
        <begin position="141"/>
        <end position="281"/>
    </location>
</feature>
<dbReference type="Gene3D" id="3.40.50.10490">
    <property type="entry name" value="Glucose-6-phosphate isomerase like protein, domain 1"/>
    <property type="match status" value="1"/>
</dbReference>
<protein>
    <submittedName>
        <fullName evidence="7">MurR/RpiR family transcriptional regulator</fullName>
    </submittedName>
</protein>
<proteinExistence type="predicted"/>
<keyword evidence="8" id="KW-1185">Reference proteome</keyword>
<feature type="domain" description="HTH rpiR-type" evidence="5">
    <location>
        <begin position="14"/>
        <end position="90"/>
    </location>
</feature>
<dbReference type="InterPro" id="IPR036388">
    <property type="entry name" value="WH-like_DNA-bd_sf"/>
</dbReference>
<dbReference type="InterPro" id="IPR047640">
    <property type="entry name" value="RpiR-like"/>
</dbReference>
<dbReference type="InterPro" id="IPR000281">
    <property type="entry name" value="HTH_RpiR"/>
</dbReference>
<evidence type="ECO:0000259" key="5">
    <source>
        <dbReference type="PROSITE" id="PS51071"/>
    </source>
</evidence>
<dbReference type="InterPro" id="IPR046348">
    <property type="entry name" value="SIS_dom_sf"/>
</dbReference>
<dbReference type="PANTHER" id="PTHR30514">
    <property type="entry name" value="GLUCOKINASE"/>
    <property type="match status" value="1"/>
</dbReference>
<organism evidence="7 8">
    <name type="scientific">Hoeflea poritis</name>
    <dbReference type="NCBI Taxonomy" id="2993659"/>
    <lineage>
        <taxon>Bacteria</taxon>
        <taxon>Pseudomonadati</taxon>
        <taxon>Pseudomonadota</taxon>
        <taxon>Alphaproteobacteria</taxon>
        <taxon>Hyphomicrobiales</taxon>
        <taxon>Rhizobiaceae</taxon>
        <taxon>Hoeflea</taxon>
    </lineage>
</organism>
<evidence type="ECO:0000313" key="7">
    <source>
        <dbReference type="EMBL" id="MDA4844583.1"/>
    </source>
</evidence>
<evidence type="ECO:0000256" key="3">
    <source>
        <dbReference type="ARBA" id="ARBA00023163"/>
    </source>
</evidence>